<evidence type="ECO:0008006" key="3">
    <source>
        <dbReference type="Google" id="ProtNLM"/>
    </source>
</evidence>
<evidence type="ECO:0000313" key="2">
    <source>
        <dbReference type="Proteomes" id="UP001320148"/>
    </source>
</evidence>
<gene>
    <name evidence="1" type="ORF">DSLASN_24940</name>
</gene>
<dbReference type="RefSeq" id="WP_236888293.1">
    <property type="nucleotide sequence ID" value="NZ_AP024488.1"/>
</dbReference>
<dbReference type="Proteomes" id="UP001320148">
    <property type="component" value="Chromosome"/>
</dbReference>
<keyword evidence="2" id="KW-1185">Reference proteome</keyword>
<dbReference type="EMBL" id="AP024488">
    <property type="protein sequence ID" value="BCS96862.1"/>
    <property type="molecule type" value="Genomic_DNA"/>
</dbReference>
<evidence type="ECO:0000313" key="1">
    <source>
        <dbReference type="EMBL" id="BCS96862.1"/>
    </source>
</evidence>
<accession>A0ABM7PHW9</accession>
<organism evidence="1 2">
    <name type="scientific">Desulfoluna limicola</name>
    <dbReference type="NCBI Taxonomy" id="2810562"/>
    <lineage>
        <taxon>Bacteria</taxon>
        <taxon>Pseudomonadati</taxon>
        <taxon>Thermodesulfobacteriota</taxon>
        <taxon>Desulfobacteria</taxon>
        <taxon>Desulfobacterales</taxon>
        <taxon>Desulfolunaceae</taxon>
        <taxon>Desulfoluna</taxon>
    </lineage>
</organism>
<name>A0ABM7PHW9_9BACT</name>
<dbReference type="PROSITE" id="PS51257">
    <property type="entry name" value="PROKAR_LIPOPROTEIN"/>
    <property type="match status" value="1"/>
</dbReference>
<protein>
    <recommendedName>
        <fullName evidence="3">Lipoprotein</fullName>
    </recommendedName>
</protein>
<proteinExistence type="predicted"/>
<sequence length="229" mass="24559">MGYSMRDLASGKSGWVLVVALLALAACSPARKPPAPVPPITLFSCSDVAVPPFAWMAPEDTVYIEREKEKGRDVPSHSVSAGVDLSSRLALCLKEKGVSASAVAVNGEGGLQEQVDALKEQGYACVLLGRVERYEERIGSDWSVNRPASVAFKVLLMDTATGRVVWKGAFDEAQQPLSDNLLTLRRFVKRKARWVTAGDLAETGFRGLVSSMARAGGRLTPAEEVPDGQ</sequence>
<reference evidence="1 2" key="1">
    <citation type="submission" date="2021-02" db="EMBL/GenBank/DDBJ databases">
        <title>Complete genome of Desulfoluna sp. strain ASN36.</title>
        <authorList>
            <person name="Takahashi A."/>
            <person name="Kojima H."/>
            <person name="Fukui M."/>
        </authorList>
    </citation>
    <scope>NUCLEOTIDE SEQUENCE [LARGE SCALE GENOMIC DNA]</scope>
    <source>
        <strain evidence="1 2">ASN36</strain>
    </source>
</reference>